<dbReference type="InterPro" id="IPR043862">
    <property type="entry name" value="DUF5824"/>
</dbReference>
<feature type="region of interest" description="Disordered" evidence="1">
    <location>
        <begin position="1"/>
        <end position="24"/>
    </location>
</feature>
<evidence type="ECO:0000313" key="3">
    <source>
        <dbReference type="EMBL" id="QHS95352.1"/>
    </source>
</evidence>
<dbReference type="Pfam" id="PF19141">
    <property type="entry name" value="DUF5824"/>
    <property type="match status" value="1"/>
</dbReference>
<sequence length="141" mass="16770">MKLPKKYTAKLSRKDKKKQLRSLKRSIKSYKKKQYYTRPKLKSFKERKSNWTLKFHKLYPNAKTLKQIEKQTGIPKKALMAVKKKGMGAYYSSGSRPNQTSESWGKARMYAYILGSPTRKVDHHITEKYKVKFKHKPNYYS</sequence>
<evidence type="ECO:0000256" key="1">
    <source>
        <dbReference type="SAM" id="MobiDB-lite"/>
    </source>
</evidence>
<organism evidence="3">
    <name type="scientific">viral metagenome</name>
    <dbReference type="NCBI Taxonomy" id="1070528"/>
    <lineage>
        <taxon>unclassified sequences</taxon>
        <taxon>metagenomes</taxon>
        <taxon>organismal metagenomes</taxon>
    </lineage>
</organism>
<protein>
    <recommendedName>
        <fullName evidence="2">DUF5824 domain-containing protein</fullName>
    </recommendedName>
</protein>
<dbReference type="EMBL" id="MN739248">
    <property type="protein sequence ID" value="QHS95352.1"/>
    <property type="molecule type" value="Genomic_DNA"/>
</dbReference>
<accession>A0A6C0BTK3</accession>
<dbReference type="AlphaFoldDB" id="A0A6C0BTK3"/>
<evidence type="ECO:0000259" key="2">
    <source>
        <dbReference type="Pfam" id="PF19141"/>
    </source>
</evidence>
<proteinExistence type="predicted"/>
<name>A0A6C0BTK3_9ZZZZ</name>
<feature type="domain" description="DUF5824" evidence="2">
    <location>
        <begin position="4"/>
        <end position="114"/>
    </location>
</feature>
<reference evidence="3" key="1">
    <citation type="journal article" date="2020" name="Nature">
        <title>Giant virus diversity and host interactions through global metagenomics.</title>
        <authorList>
            <person name="Schulz F."/>
            <person name="Roux S."/>
            <person name="Paez-Espino D."/>
            <person name="Jungbluth S."/>
            <person name="Walsh D.A."/>
            <person name="Denef V.J."/>
            <person name="McMahon K.D."/>
            <person name="Konstantinidis K.T."/>
            <person name="Eloe-Fadrosh E.A."/>
            <person name="Kyrpides N.C."/>
            <person name="Woyke T."/>
        </authorList>
    </citation>
    <scope>NUCLEOTIDE SEQUENCE</scope>
    <source>
        <strain evidence="3">GVMAG-M-3300018428-35</strain>
    </source>
</reference>